<keyword evidence="2" id="KW-1185">Reference proteome</keyword>
<organism evidence="1 2">
    <name type="scientific">Irpex rosettiformis</name>
    <dbReference type="NCBI Taxonomy" id="378272"/>
    <lineage>
        <taxon>Eukaryota</taxon>
        <taxon>Fungi</taxon>
        <taxon>Dikarya</taxon>
        <taxon>Basidiomycota</taxon>
        <taxon>Agaricomycotina</taxon>
        <taxon>Agaricomycetes</taxon>
        <taxon>Polyporales</taxon>
        <taxon>Irpicaceae</taxon>
        <taxon>Irpex</taxon>
    </lineage>
</organism>
<gene>
    <name evidence="1" type="ORF">BDY19DRAFT_959407</name>
</gene>
<name>A0ACB8TX43_9APHY</name>
<reference evidence="1" key="1">
    <citation type="journal article" date="2021" name="Environ. Microbiol.">
        <title>Gene family expansions and transcriptome signatures uncover fungal adaptations to wood decay.</title>
        <authorList>
            <person name="Hage H."/>
            <person name="Miyauchi S."/>
            <person name="Viragh M."/>
            <person name="Drula E."/>
            <person name="Min B."/>
            <person name="Chaduli D."/>
            <person name="Navarro D."/>
            <person name="Favel A."/>
            <person name="Norest M."/>
            <person name="Lesage-Meessen L."/>
            <person name="Balint B."/>
            <person name="Merenyi Z."/>
            <person name="de Eugenio L."/>
            <person name="Morin E."/>
            <person name="Martinez A.T."/>
            <person name="Baldrian P."/>
            <person name="Stursova M."/>
            <person name="Martinez M.J."/>
            <person name="Novotny C."/>
            <person name="Magnuson J.K."/>
            <person name="Spatafora J.W."/>
            <person name="Maurice S."/>
            <person name="Pangilinan J."/>
            <person name="Andreopoulos W."/>
            <person name="LaButti K."/>
            <person name="Hundley H."/>
            <person name="Na H."/>
            <person name="Kuo A."/>
            <person name="Barry K."/>
            <person name="Lipzen A."/>
            <person name="Henrissat B."/>
            <person name="Riley R."/>
            <person name="Ahrendt S."/>
            <person name="Nagy L.G."/>
            <person name="Grigoriev I.V."/>
            <person name="Martin F."/>
            <person name="Rosso M.N."/>
        </authorList>
    </citation>
    <scope>NUCLEOTIDE SEQUENCE</scope>
    <source>
        <strain evidence="1">CBS 384.51</strain>
    </source>
</reference>
<dbReference type="Proteomes" id="UP001055072">
    <property type="component" value="Unassembled WGS sequence"/>
</dbReference>
<proteinExistence type="predicted"/>
<evidence type="ECO:0000313" key="2">
    <source>
        <dbReference type="Proteomes" id="UP001055072"/>
    </source>
</evidence>
<comment type="caution">
    <text evidence="1">The sequence shown here is derived from an EMBL/GenBank/DDBJ whole genome shotgun (WGS) entry which is preliminary data.</text>
</comment>
<evidence type="ECO:0000313" key="1">
    <source>
        <dbReference type="EMBL" id="KAI0086613.1"/>
    </source>
</evidence>
<dbReference type="EMBL" id="MU274922">
    <property type="protein sequence ID" value="KAI0086613.1"/>
    <property type="molecule type" value="Genomic_DNA"/>
</dbReference>
<protein>
    <submittedName>
        <fullName evidence="1">Uncharacterized protein</fullName>
    </submittedName>
</protein>
<accession>A0ACB8TX43</accession>
<sequence>MTKSLSPALPPSASSLALFYCSDVPALSEMNVETFVLDTPNLRGRVQGLKMTANRYTNSRCETQGGITVVACHGLSQHKEQWEPILQVLFSMDAYKPPQNHIREFWSFEWQSHGESYVLNKDLIGNDETAALINVWGAGIAEFIRSAHVDGHRLVGLAFSAGCVGLLLSVKYSIPNLPYIGIILLEPSLIDADTWYSKNQPMFKTMFAFMKKGADARRDSWSSKEEAAKYLKKTIPCSLWDDRIFNLYIEHALYKTTNKEGKVHIQRKCPADQSEGGWYNNMEYFWQAIEQSDRIQRIIPVYLVLGTANNKGGDVMLPAIRDMLLDKKKGRTYASVSYIPNVGHQLMQINPDEVATKVSQLLDEIVSNKIRANL</sequence>